<dbReference type="Proteomes" id="UP000567179">
    <property type="component" value="Unassembled WGS sequence"/>
</dbReference>
<dbReference type="GO" id="GO:0003959">
    <property type="term" value="F:NADPH dehydrogenase activity"/>
    <property type="evidence" value="ECO:0007669"/>
    <property type="project" value="InterPro"/>
</dbReference>
<dbReference type="InterPro" id="IPR001155">
    <property type="entry name" value="OxRdtase_FMN_N"/>
</dbReference>
<evidence type="ECO:0000256" key="5">
    <source>
        <dbReference type="ARBA" id="ARBA00023002"/>
    </source>
</evidence>
<dbReference type="InterPro" id="IPR013785">
    <property type="entry name" value="Aldolase_TIM"/>
</dbReference>
<dbReference type="CDD" id="cd02932">
    <property type="entry name" value="OYE_YqiM_FMN"/>
    <property type="match status" value="1"/>
</dbReference>
<dbReference type="Gene3D" id="3.20.20.70">
    <property type="entry name" value="Aldolase class I"/>
    <property type="match status" value="1"/>
</dbReference>
<evidence type="ECO:0000256" key="1">
    <source>
        <dbReference type="ARBA" id="ARBA00001917"/>
    </source>
</evidence>
<accession>A0A8H5AUU7</accession>
<evidence type="ECO:0000256" key="2">
    <source>
        <dbReference type="ARBA" id="ARBA00022630"/>
    </source>
</evidence>
<dbReference type="SUPFAM" id="SSF51395">
    <property type="entry name" value="FMN-linked oxidoreductases"/>
    <property type="match status" value="1"/>
</dbReference>
<keyword evidence="4" id="KW-0521">NADP</keyword>
<dbReference type="OrthoDB" id="72788at2759"/>
<organism evidence="7 8">
    <name type="scientific">Psilocybe cf. subviscida</name>
    <dbReference type="NCBI Taxonomy" id="2480587"/>
    <lineage>
        <taxon>Eukaryota</taxon>
        <taxon>Fungi</taxon>
        <taxon>Dikarya</taxon>
        <taxon>Basidiomycota</taxon>
        <taxon>Agaricomycotina</taxon>
        <taxon>Agaricomycetes</taxon>
        <taxon>Agaricomycetidae</taxon>
        <taxon>Agaricales</taxon>
        <taxon>Agaricineae</taxon>
        <taxon>Strophariaceae</taxon>
        <taxon>Psilocybe</taxon>
    </lineage>
</organism>
<dbReference type="PANTHER" id="PTHR43303">
    <property type="entry name" value="NADPH DEHYDROGENASE C23G7.10C-RELATED"/>
    <property type="match status" value="1"/>
</dbReference>
<comment type="caution">
    <text evidence="7">The sequence shown here is derived from an EMBL/GenBank/DDBJ whole genome shotgun (WGS) entry which is preliminary data.</text>
</comment>
<comment type="cofactor">
    <cofactor evidence="1">
        <name>FMN</name>
        <dbReference type="ChEBI" id="CHEBI:58210"/>
    </cofactor>
</comment>
<evidence type="ECO:0000256" key="4">
    <source>
        <dbReference type="ARBA" id="ARBA00022857"/>
    </source>
</evidence>
<reference evidence="7 8" key="1">
    <citation type="journal article" date="2020" name="ISME J.">
        <title>Uncovering the hidden diversity of litter-decomposition mechanisms in mushroom-forming fungi.</title>
        <authorList>
            <person name="Floudas D."/>
            <person name="Bentzer J."/>
            <person name="Ahren D."/>
            <person name="Johansson T."/>
            <person name="Persson P."/>
            <person name="Tunlid A."/>
        </authorList>
    </citation>
    <scope>NUCLEOTIDE SEQUENCE [LARGE SCALE GENOMIC DNA]</scope>
    <source>
        <strain evidence="7 8">CBS 101986</strain>
    </source>
</reference>
<dbReference type="InterPro" id="IPR044152">
    <property type="entry name" value="YqjM-like"/>
</dbReference>
<name>A0A8H5AUU7_9AGAR</name>
<evidence type="ECO:0000313" key="8">
    <source>
        <dbReference type="Proteomes" id="UP000567179"/>
    </source>
</evidence>
<gene>
    <name evidence="7" type="ORF">D9619_007861</name>
</gene>
<dbReference type="AlphaFoldDB" id="A0A8H5AUU7"/>
<feature type="domain" description="NADH:flavin oxidoreductase/NADH oxidase N-terminal" evidence="6">
    <location>
        <begin position="39"/>
        <end position="389"/>
    </location>
</feature>
<dbReference type="Pfam" id="PF00724">
    <property type="entry name" value="Oxidored_FMN"/>
    <property type="match status" value="1"/>
</dbReference>
<evidence type="ECO:0000259" key="6">
    <source>
        <dbReference type="Pfam" id="PF00724"/>
    </source>
</evidence>
<dbReference type="GO" id="GO:0010181">
    <property type="term" value="F:FMN binding"/>
    <property type="evidence" value="ECO:0007669"/>
    <property type="project" value="InterPro"/>
</dbReference>
<dbReference type="EMBL" id="JAACJJ010000057">
    <property type="protein sequence ID" value="KAF5310552.1"/>
    <property type="molecule type" value="Genomic_DNA"/>
</dbReference>
<dbReference type="GO" id="GO:0050661">
    <property type="term" value="F:NADP binding"/>
    <property type="evidence" value="ECO:0007669"/>
    <property type="project" value="InterPro"/>
</dbReference>
<protein>
    <recommendedName>
        <fullName evidence="6">NADH:flavin oxidoreductase/NADH oxidase N-terminal domain-containing protein</fullName>
    </recommendedName>
</protein>
<keyword evidence="2" id="KW-0285">Flavoprotein</keyword>
<proteinExistence type="predicted"/>
<evidence type="ECO:0000256" key="3">
    <source>
        <dbReference type="ARBA" id="ARBA00022643"/>
    </source>
</evidence>
<dbReference type="PANTHER" id="PTHR43303:SF4">
    <property type="entry name" value="NADPH DEHYDROGENASE C23G7.10C-RELATED"/>
    <property type="match status" value="1"/>
</dbReference>
<sequence>MTGSLNVGAEGTPYFIPKPLVPAGTAIDPQPSGKEIPAIFKPLTIRGVTFQNRVWLAPLCQYSSADGVISPWHMAHIGGIVTRGPGLSFVEATAVLPEGRISPEDAGIWDNKHVKAWGELVTFAHSQGQKIAIQLAHAGRKASTTTPWIPAAPTATAEQGGWPEDVVGPSAVPFHPAFAQPKEISVEGIKKVVTAFVDAAKRAVAAGFDVIEIHSAHGYLLSSFMSPKSNKRTDEYGGSFENRIRLTLEVVDAVRATIPETMPLFVRISGTEWMDQVTPEEPGWTIDDTARLAPILDQHNVDLLDVSTGAISFDQQIKHGPEYQVPFAAAAKKAVEASHTGDSPRMLVAAVGGLFEAKVALGVLESGRADVVFVGRGFQKNPGLIWQMADDLGVKMHWASQIRLGFGGRAATVIGSHKPLEELDDP</sequence>
<evidence type="ECO:0000313" key="7">
    <source>
        <dbReference type="EMBL" id="KAF5310552.1"/>
    </source>
</evidence>
<keyword evidence="5" id="KW-0560">Oxidoreductase</keyword>
<keyword evidence="3" id="KW-0288">FMN</keyword>
<keyword evidence="8" id="KW-1185">Reference proteome</keyword>